<evidence type="ECO:0000313" key="3">
    <source>
        <dbReference type="Proteomes" id="UP000649617"/>
    </source>
</evidence>
<dbReference type="EMBL" id="CAJNIZ010032223">
    <property type="protein sequence ID" value="CAE7535653.1"/>
    <property type="molecule type" value="Genomic_DNA"/>
</dbReference>
<keyword evidence="3" id="KW-1185">Reference proteome</keyword>
<name>A0A812TS13_SYMPI</name>
<proteinExistence type="predicted"/>
<comment type="caution">
    <text evidence="2">The sequence shown here is derived from an EMBL/GenBank/DDBJ whole genome shotgun (WGS) entry which is preliminary data.</text>
</comment>
<dbReference type="AlphaFoldDB" id="A0A812TS13"/>
<sequence>MEEVVHECEFDVEEEDLPVDGGGENIPEDDEADESQLMQQSKTMQENGRQLGILSAEKAKEFLEEFKAHYLRQVTPQIEKVTKSAILRGMKSKLPGIRKISKMLASQLGALKFMETHGVLPRWWKTFWMKVRNAVRKAGKTCTVLDDDETMLMQYLSRVPAFASYQELGRGIGAKLRRMAIHLESLFREVPEGVSDLVEMLTSVTASLPEDDMDGTTPDEVDAWMTTWTTRIRQWMDLEVAKLSQVIEIPDSHDNTVEEAERMEFIFVEMVVALQRAMGALMSEVEKARLRKSAAVEQAWDDWAVQNSMEEGPSPKRHRTVRTQVDAEMLAEENVNGAANDGSWGPGGEFAREVVGENRNGSGVNLEVDDRTMAECDERRLRVTELMYMKKSTVPK</sequence>
<protein>
    <submittedName>
        <fullName evidence="2">Uncharacterized protein</fullName>
    </submittedName>
</protein>
<reference evidence="2" key="1">
    <citation type="submission" date="2021-02" db="EMBL/GenBank/DDBJ databases">
        <authorList>
            <person name="Dougan E. K."/>
            <person name="Rhodes N."/>
            <person name="Thang M."/>
            <person name="Chan C."/>
        </authorList>
    </citation>
    <scope>NUCLEOTIDE SEQUENCE</scope>
</reference>
<organism evidence="2 3">
    <name type="scientific">Symbiodinium pilosum</name>
    <name type="common">Dinoflagellate</name>
    <dbReference type="NCBI Taxonomy" id="2952"/>
    <lineage>
        <taxon>Eukaryota</taxon>
        <taxon>Sar</taxon>
        <taxon>Alveolata</taxon>
        <taxon>Dinophyceae</taxon>
        <taxon>Suessiales</taxon>
        <taxon>Symbiodiniaceae</taxon>
        <taxon>Symbiodinium</taxon>
    </lineage>
</organism>
<gene>
    <name evidence="2" type="ORF">SPIL2461_LOCUS14149</name>
</gene>
<evidence type="ECO:0000313" key="2">
    <source>
        <dbReference type="EMBL" id="CAE7535653.1"/>
    </source>
</evidence>
<evidence type="ECO:0000256" key="1">
    <source>
        <dbReference type="SAM" id="MobiDB-lite"/>
    </source>
</evidence>
<accession>A0A812TS13</accession>
<feature type="region of interest" description="Disordered" evidence="1">
    <location>
        <begin position="1"/>
        <end position="34"/>
    </location>
</feature>
<dbReference type="Proteomes" id="UP000649617">
    <property type="component" value="Unassembled WGS sequence"/>
</dbReference>